<gene>
    <name evidence="1" type="ORF">FPZ47_19285</name>
</gene>
<sequence length="133" mass="14906">MVLDAVRAFNKHVLNPVMKLVAGQKYWYAGVIEHTGRRSGRTYTTPVVVERVGDGFIVPLPYGTRVDWLRNVLAAGRATVRVHGETSCAIRPEIIDAATASDQLSPRRRREFARFGIKNFLKMSREPAVAARE</sequence>
<dbReference type="EMBL" id="VMQU01000092">
    <property type="protein sequence ID" value="TVS85805.1"/>
    <property type="molecule type" value="Genomic_DNA"/>
</dbReference>
<dbReference type="Proteomes" id="UP000320513">
    <property type="component" value="Unassembled WGS sequence"/>
</dbReference>
<dbReference type="NCBIfam" id="TIGR00026">
    <property type="entry name" value="hi_GC_TIGR00026"/>
    <property type="match status" value="1"/>
</dbReference>
<evidence type="ECO:0000313" key="2">
    <source>
        <dbReference type="Proteomes" id="UP000320513"/>
    </source>
</evidence>
<keyword evidence="2" id="KW-1185">Reference proteome</keyword>
<organism evidence="1 2">
    <name type="scientific">Mycobacterium helveticum</name>
    <dbReference type="NCBI Taxonomy" id="2592811"/>
    <lineage>
        <taxon>Bacteria</taxon>
        <taxon>Bacillati</taxon>
        <taxon>Actinomycetota</taxon>
        <taxon>Actinomycetes</taxon>
        <taxon>Mycobacteriales</taxon>
        <taxon>Mycobacteriaceae</taxon>
        <taxon>Mycobacterium</taxon>
    </lineage>
</organism>
<protein>
    <submittedName>
        <fullName evidence="1">Nitroreductase family deazaflavin-dependent oxidoreductase</fullName>
    </submittedName>
</protein>
<dbReference type="OrthoDB" id="3778270at2"/>
<dbReference type="AlphaFoldDB" id="A0A557XJB0"/>
<evidence type="ECO:0000313" key="1">
    <source>
        <dbReference type="EMBL" id="TVS85805.1"/>
    </source>
</evidence>
<proteinExistence type="predicted"/>
<dbReference type="Pfam" id="PF04075">
    <property type="entry name" value="F420H2_quin_red"/>
    <property type="match status" value="1"/>
</dbReference>
<comment type="caution">
    <text evidence="1">The sequence shown here is derived from an EMBL/GenBank/DDBJ whole genome shotgun (WGS) entry which is preliminary data.</text>
</comment>
<dbReference type="RefSeq" id="WP_144953819.1">
    <property type="nucleotide sequence ID" value="NZ_VMQU01000092.1"/>
</dbReference>
<dbReference type="InterPro" id="IPR012349">
    <property type="entry name" value="Split_barrel_FMN-bd"/>
</dbReference>
<dbReference type="InterPro" id="IPR004378">
    <property type="entry name" value="F420H2_quin_Rdtase"/>
</dbReference>
<reference evidence="1 2" key="1">
    <citation type="submission" date="2019-07" db="EMBL/GenBank/DDBJ databases">
        <title>New Mycobacterium species.</title>
        <authorList>
            <person name="Tortoli E."/>
            <person name="Ghielmetti G."/>
            <person name="Friedel U."/>
            <person name="Trovato A."/>
        </authorList>
    </citation>
    <scope>NUCLEOTIDE SEQUENCE [LARGE SCALE GENOMIC DNA]</scope>
    <source>
        <strain evidence="1 2">16-83</strain>
    </source>
</reference>
<dbReference type="GO" id="GO:0016491">
    <property type="term" value="F:oxidoreductase activity"/>
    <property type="evidence" value="ECO:0007669"/>
    <property type="project" value="InterPro"/>
</dbReference>
<name>A0A557XJB0_9MYCO</name>
<accession>A0A557XJB0</accession>
<dbReference type="Gene3D" id="2.30.110.10">
    <property type="entry name" value="Electron Transport, Fmn-binding Protein, Chain A"/>
    <property type="match status" value="1"/>
</dbReference>